<feature type="region of interest" description="Disordered" evidence="1">
    <location>
        <begin position="128"/>
        <end position="196"/>
    </location>
</feature>
<organism evidence="2 3">
    <name type="scientific">Prorocentrum cordatum</name>
    <dbReference type="NCBI Taxonomy" id="2364126"/>
    <lineage>
        <taxon>Eukaryota</taxon>
        <taxon>Sar</taxon>
        <taxon>Alveolata</taxon>
        <taxon>Dinophyceae</taxon>
        <taxon>Prorocentrales</taxon>
        <taxon>Prorocentraceae</taxon>
        <taxon>Prorocentrum</taxon>
    </lineage>
</organism>
<accession>A0ABN9P9S7</accession>
<evidence type="ECO:0000313" key="2">
    <source>
        <dbReference type="EMBL" id="CAK0788700.1"/>
    </source>
</evidence>
<feature type="compositionally biased region" description="Polar residues" evidence="1">
    <location>
        <begin position="131"/>
        <end position="142"/>
    </location>
</feature>
<feature type="compositionally biased region" description="Low complexity" evidence="1">
    <location>
        <begin position="159"/>
        <end position="180"/>
    </location>
</feature>
<evidence type="ECO:0000256" key="1">
    <source>
        <dbReference type="SAM" id="MobiDB-lite"/>
    </source>
</evidence>
<dbReference type="Proteomes" id="UP001189429">
    <property type="component" value="Unassembled WGS sequence"/>
</dbReference>
<reference evidence="2" key="1">
    <citation type="submission" date="2023-10" db="EMBL/GenBank/DDBJ databases">
        <authorList>
            <person name="Chen Y."/>
            <person name="Shah S."/>
            <person name="Dougan E. K."/>
            <person name="Thang M."/>
            <person name="Chan C."/>
        </authorList>
    </citation>
    <scope>NUCLEOTIDE SEQUENCE [LARGE SCALE GENOMIC DNA]</scope>
</reference>
<feature type="non-terminal residue" evidence="2">
    <location>
        <position position="196"/>
    </location>
</feature>
<name>A0ABN9P9S7_9DINO</name>
<gene>
    <name evidence="2" type="ORF">PCOR1329_LOCUS514</name>
</gene>
<evidence type="ECO:0000313" key="3">
    <source>
        <dbReference type="Proteomes" id="UP001189429"/>
    </source>
</evidence>
<feature type="compositionally biased region" description="Basic and acidic residues" evidence="1">
    <location>
        <begin position="11"/>
        <end position="21"/>
    </location>
</feature>
<sequence>MHVWSTNKQQEAGEGKEEEQKQSWSTGGKGEAQQSAFRTVPAERTMAVLKERGWEPARAGGPGSLLERLSLSTDFSWLPAAPRIQGSRSGCVARARARRGGAMWSPIGKPQGVLYTTARGVPWTPLRATEPFSQQRRPTTAAASLRPVRGGAPPGALTARLPAGYGRGPRAARASGAPTPRGVPPRRRRDGGFESL</sequence>
<dbReference type="EMBL" id="CAUYUJ010000112">
    <property type="protein sequence ID" value="CAK0788700.1"/>
    <property type="molecule type" value="Genomic_DNA"/>
</dbReference>
<comment type="caution">
    <text evidence="2">The sequence shown here is derived from an EMBL/GenBank/DDBJ whole genome shotgun (WGS) entry which is preliminary data.</text>
</comment>
<keyword evidence="3" id="KW-1185">Reference proteome</keyword>
<protein>
    <submittedName>
        <fullName evidence="2">Uncharacterized protein</fullName>
    </submittedName>
</protein>
<feature type="region of interest" description="Disordered" evidence="1">
    <location>
        <begin position="1"/>
        <end position="41"/>
    </location>
</feature>
<proteinExistence type="predicted"/>